<dbReference type="Pfam" id="PF18203">
    <property type="entry name" value="IPTL-CTERM"/>
    <property type="match status" value="1"/>
</dbReference>
<protein>
    <submittedName>
        <fullName evidence="4">IPTL-CTERM sorting domain-containing protein</fullName>
    </submittedName>
</protein>
<reference evidence="5" key="1">
    <citation type="journal article" date="2019" name="Int. J. Syst. Evol. Microbiol.">
        <title>The Global Catalogue of Microorganisms (GCM) 10K type strain sequencing project: providing services to taxonomists for standard genome sequencing and annotation.</title>
        <authorList>
            <consortium name="The Broad Institute Genomics Platform"/>
            <consortium name="The Broad Institute Genome Sequencing Center for Infectious Disease"/>
            <person name="Wu L."/>
            <person name="Ma J."/>
        </authorList>
    </citation>
    <scope>NUCLEOTIDE SEQUENCE [LARGE SCALE GENOMIC DNA]</scope>
    <source>
        <strain evidence="5">LMG 29247</strain>
    </source>
</reference>
<feature type="transmembrane region" description="Helical" evidence="1">
    <location>
        <begin position="599"/>
        <end position="619"/>
    </location>
</feature>
<evidence type="ECO:0000313" key="5">
    <source>
        <dbReference type="Proteomes" id="UP001597304"/>
    </source>
</evidence>
<accession>A0ABW4KVT8</accession>
<proteinExistence type="predicted"/>
<dbReference type="EMBL" id="JBHUEJ010000031">
    <property type="protein sequence ID" value="MFD1711618.1"/>
    <property type="molecule type" value="Genomic_DNA"/>
</dbReference>
<dbReference type="PANTHER" id="PTHR11319">
    <property type="entry name" value="G PROTEIN-COUPLED RECEPTOR-RELATED"/>
    <property type="match status" value="1"/>
</dbReference>
<dbReference type="Proteomes" id="UP001597304">
    <property type="component" value="Unassembled WGS sequence"/>
</dbReference>
<feature type="signal peptide" evidence="2">
    <location>
        <begin position="1"/>
        <end position="34"/>
    </location>
</feature>
<dbReference type="InterPro" id="IPR059226">
    <property type="entry name" value="Choice_anch_Q_dom"/>
</dbReference>
<organism evidence="4 5">
    <name type="scientific">Ottowia flava</name>
    <dbReference type="NCBI Taxonomy" id="2675430"/>
    <lineage>
        <taxon>Bacteria</taxon>
        <taxon>Pseudomonadati</taxon>
        <taxon>Pseudomonadota</taxon>
        <taxon>Betaproteobacteria</taxon>
        <taxon>Burkholderiales</taxon>
        <taxon>Comamonadaceae</taxon>
        <taxon>Ottowia</taxon>
    </lineage>
</organism>
<evidence type="ECO:0000256" key="2">
    <source>
        <dbReference type="SAM" id="SignalP"/>
    </source>
</evidence>
<dbReference type="Gene3D" id="2.160.20.10">
    <property type="entry name" value="Single-stranded right-handed beta-helix, Pectin lyase-like"/>
    <property type="match status" value="1"/>
</dbReference>
<evidence type="ECO:0000313" key="4">
    <source>
        <dbReference type="EMBL" id="MFD1711618.1"/>
    </source>
</evidence>
<dbReference type="RefSeq" id="WP_187265674.1">
    <property type="nucleotide sequence ID" value="NZ_JBHUEJ010000031.1"/>
</dbReference>
<gene>
    <name evidence="4" type="ORF">ACFSF0_13450</name>
</gene>
<feature type="chain" id="PRO_5047462673" evidence="2">
    <location>
        <begin position="35"/>
        <end position="624"/>
    </location>
</feature>
<dbReference type="SUPFAM" id="SSF51126">
    <property type="entry name" value="Pectin lyase-like"/>
    <property type="match status" value="1"/>
</dbReference>
<dbReference type="InterPro" id="IPR011050">
    <property type="entry name" value="Pectin_lyase_fold/virulence"/>
</dbReference>
<keyword evidence="1" id="KW-0812">Transmembrane</keyword>
<dbReference type="InterPro" id="IPR012334">
    <property type="entry name" value="Pectin_lyas_fold"/>
</dbReference>
<keyword evidence="2" id="KW-0732">Signal</keyword>
<evidence type="ECO:0000256" key="1">
    <source>
        <dbReference type="SAM" id="Phobius"/>
    </source>
</evidence>
<name>A0ABW4KVT8_9BURK</name>
<dbReference type="NCBIfam" id="TIGR04174">
    <property type="entry name" value="IPTL_CTERM"/>
    <property type="match status" value="1"/>
</dbReference>
<keyword evidence="1" id="KW-0472">Membrane</keyword>
<dbReference type="InterPro" id="IPR026442">
    <property type="entry name" value="IPTL_CTERM"/>
</dbReference>
<dbReference type="NCBIfam" id="NF041518">
    <property type="entry name" value="choice_anch_Q"/>
    <property type="match status" value="1"/>
</dbReference>
<feature type="domain" description="IPTL-CTERM protein sorting" evidence="3">
    <location>
        <begin position="595"/>
        <end position="621"/>
    </location>
</feature>
<evidence type="ECO:0000259" key="3">
    <source>
        <dbReference type="Pfam" id="PF18203"/>
    </source>
</evidence>
<dbReference type="PANTHER" id="PTHR11319:SF35">
    <property type="entry name" value="OUTER MEMBRANE PROTEIN PMPC-RELATED"/>
    <property type="match status" value="1"/>
</dbReference>
<sequence>MLSCPVTSSRRRASALRRAAVLQAVLLAAGAAQAATWTVTSVGDNATTAPCSVGNQCATLRDAIAAAAAAGDTIQFSGTGIIPLVAELVVSKNLTIHGPGAAQLTLSGQGAVRILTVSAGSLTLSGVTLADGSAQRNHPNDWGGAVYVSQGATLSLADSVVRNNTAGFGGGLAASNGTLAVTDTTFENNSASFYGGAAFVWGVASNGSFVANTFSGNAADSSGGAINANNDSVLTAVNNTFEDNRAELPGGAVFVVGAASIRNNTFSANRASGGAAIFAVSLAGIDNNVFTDNVSTFLGGALWGSIAGSRNVFFNNTIAGMADDATTYGTTSPIITTAAPLGALGNHGGLTQTMLPQGAALCAGDVSLLPAGTTTDQRGQPRTSAVPAGTCLDAGAVQLVRTAATVVVAVTGNGSVSAGATPAPLAGGISACTSQGGAACQADYDSNLVPNVTLTATPPAGEVVSWGGACAGATGNSCIVTMDQARAVTAAFAAAPALPVGLIVAVTGNGSVSAGATPAPLAGGINACASQGGAACQADYDSNLVPNVTLTATPPAGEIVSWGGACAGATGNSCTVTMDQARAVAAVFAAAPPVPVPTLGQWGLLLLGALAAAIGGLALRRRSA</sequence>
<keyword evidence="5" id="KW-1185">Reference proteome</keyword>
<comment type="caution">
    <text evidence="4">The sequence shown here is derived from an EMBL/GenBank/DDBJ whole genome shotgun (WGS) entry which is preliminary data.</text>
</comment>
<keyword evidence="1" id="KW-1133">Transmembrane helix</keyword>